<dbReference type="PANTHER" id="PTHR37419">
    <property type="entry name" value="SERINE/THREONINE-PROTEIN KINASE TOXIN HIPA"/>
    <property type="match status" value="1"/>
</dbReference>
<organism evidence="6 7">
    <name type="scientific">Kribbibacterium absianum</name>
    <dbReference type="NCBI Taxonomy" id="3044210"/>
    <lineage>
        <taxon>Bacteria</taxon>
        <taxon>Bacillati</taxon>
        <taxon>Actinomycetota</taxon>
        <taxon>Coriobacteriia</taxon>
        <taxon>Coriobacteriales</taxon>
        <taxon>Kribbibacteriaceae</taxon>
        <taxon>Kribbibacterium</taxon>
    </lineage>
</organism>
<gene>
    <name evidence="6" type="ORF">QJ043_04525</name>
</gene>
<sequence length="419" mass="45613">MSRQLTVAIAGLEAGALTQSGNGSLSFSYAPDYMGVPLSLSMPVSQSTYGDNKVRPYLEGLLPEDSEVRRRAGLEFDVSGRNPFALLSVMGLDCPGAVQVFAPGQDQSREDRLVPLTNRDIAERLRQGRERIADGWLRARERWSLGGAQAKFALRREDGRWFQCEGGAATTHILKPGIPGLKLQALNEYVCLKTARAVGLRAAETQYLLFEDEPAIVSTRYDRARDAAGQVVRIHQEDLCQAFSVMPGNKYPQDGGPAANEIVGLLLKTGAPAQKNVRGFLQMLFFNYLTGATDAHAKNYSVLLDRDAAYLAPLYDVASVLPYTRPKETIKLAMGIAGEARAGRVSARRLQKFADDNGLEEAEISGGDLAEMMAALATEIPAAMAHVLNEESQIPGMDELEERLLKPVTKLCQTSLVAL</sequence>
<dbReference type="RefSeq" id="WP_283713581.1">
    <property type="nucleotide sequence ID" value="NZ_JASJEW010000005.1"/>
</dbReference>
<evidence type="ECO:0000313" key="7">
    <source>
        <dbReference type="Proteomes" id="UP001431693"/>
    </source>
</evidence>
<feature type="domain" description="HipA-like C-terminal" evidence="4">
    <location>
        <begin position="143"/>
        <end position="379"/>
    </location>
</feature>
<dbReference type="PANTHER" id="PTHR37419:SF1">
    <property type="entry name" value="SERINE_THREONINE-PROTEIN KINASE TOXIN HIPA"/>
    <property type="match status" value="1"/>
</dbReference>
<dbReference type="Pfam" id="PF13657">
    <property type="entry name" value="Couple_hipA"/>
    <property type="match status" value="1"/>
</dbReference>
<proteinExistence type="inferred from homology"/>
<evidence type="ECO:0000256" key="3">
    <source>
        <dbReference type="ARBA" id="ARBA00022777"/>
    </source>
</evidence>
<evidence type="ECO:0000313" key="6">
    <source>
        <dbReference type="EMBL" id="MDJ1129342.1"/>
    </source>
</evidence>
<dbReference type="Pfam" id="PF07804">
    <property type="entry name" value="HipA_C"/>
    <property type="match status" value="1"/>
</dbReference>
<accession>A0ABT6ZKD3</accession>
<reference evidence="6" key="1">
    <citation type="submission" date="2023-05" db="EMBL/GenBank/DDBJ databases">
        <title>[olsenella] sp. nov., isolated from a pig farm feces dump.</title>
        <authorList>
            <person name="Chang Y.-H."/>
        </authorList>
    </citation>
    <scope>NUCLEOTIDE SEQUENCE</scope>
    <source>
        <strain evidence="6">YH-ols2217</strain>
    </source>
</reference>
<evidence type="ECO:0000256" key="1">
    <source>
        <dbReference type="ARBA" id="ARBA00010164"/>
    </source>
</evidence>
<feature type="domain" description="HipA N-terminal subdomain 1" evidence="5">
    <location>
        <begin position="5"/>
        <end position="100"/>
    </location>
</feature>
<comment type="caution">
    <text evidence="6">The sequence shown here is derived from an EMBL/GenBank/DDBJ whole genome shotgun (WGS) entry which is preliminary data.</text>
</comment>
<evidence type="ECO:0000259" key="4">
    <source>
        <dbReference type="Pfam" id="PF07804"/>
    </source>
</evidence>
<dbReference type="EMBL" id="JASJEX010000002">
    <property type="protein sequence ID" value="MDJ1129342.1"/>
    <property type="molecule type" value="Genomic_DNA"/>
</dbReference>
<keyword evidence="7" id="KW-1185">Reference proteome</keyword>
<keyword evidence="3" id="KW-0418">Kinase</keyword>
<dbReference type="InterPro" id="IPR012893">
    <property type="entry name" value="HipA-like_C"/>
</dbReference>
<name>A0ABT6ZKD3_9ACTN</name>
<evidence type="ECO:0000256" key="2">
    <source>
        <dbReference type="ARBA" id="ARBA00022679"/>
    </source>
</evidence>
<evidence type="ECO:0000259" key="5">
    <source>
        <dbReference type="Pfam" id="PF13657"/>
    </source>
</evidence>
<dbReference type="Gene3D" id="1.10.1070.20">
    <property type="match status" value="1"/>
</dbReference>
<comment type="similarity">
    <text evidence="1">Belongs to the HipA Ser/Thr kinase family.</text>
</comment>
<protein>
    <submittedName>
        <fullName evidence="6">Type II toxin-antitoxin system HipA family toxin</fullName>
    </submittedName>
</protein>
<dbReference type="CDD" id="cd17808">
    <property type="entry name" value="HipA_Ec_like"/>
    <property type="match status" value="1"/>
</dbReference>
<keyword evidence="2" id="KW-0808">Transferase</keyword>
<dbReference type="Proteomes" id="UP001431693">
    <property type="component" value="Unassembled WGS sequence"/>
</dbReference>
<dbReference type="InterPro" id="IPR017508">
    <property type="entry name" value="HipA_N1"/>
</dbReference>
<dbReference type="NCBIfam" id="TIGR03071">
    <property type="entry name" value="couple_hipA"/>
    <property type="match status" value="1"/>
</dbReference>
<dbReference type="InterPro" id="IPR052028">
    <property type="entry name" value="HipA_Ser/Thr_kinase"/>
</dbReference>